<sequence>MLSTVFVSEYLCSGGCPLAESEPSLLAEGTAMLEAVLSDLLQIPGIQVRTCVQPGLLTAPEFQQAEQEQRLYIQRVDQPETESEYFCQACQQADLVWVIAPEFDDLLLTRTRWAVETGACVLGPDPTTIQLTSDKWQLYQVLQKAGIPTIETALLSEAAELPTRFPCLVKHRWGAGGMGLLRFNQPEEWHNWFTGRQAGAADLIWQPWLEGKSLSAAALIQDARCELLPIGEQTLSWEPRFLYQGGRIPARLEPDARSAIQELISQTCDLLPGLAGYVGFDILLPDRTPLAPVLVEINPRLTTAYTGYRRLTPDNLAAWVTGFSAGASNLKWDLEQAVSFQPDGSFQRLA</sequence>
<dbReference type="AlphaFoldDB" id="A0A517PU54"/>
<organism evidence="3 4">
    <name type="scientific">Gimesia chilikensis</name>
    <dbReference type="NCBI Taxonomy" id="2605989"/>
    <lineage>
        <taxon>Bacteria</taxon>
        <taxon>Pseudomonadati</taxon>
        <taxon>Planctomycetota</taxon>
        <taxon>Planctomycetia</taxon>
        <taxon>Planctomycetales</taxon>
        <taxon>Planctomycetaceae</taxon>
        <taxon>Gimesia</taxon>
    </lineage>
</organism>
<dbReference type="PIRSF" id="PIRSF016766">
    <property type="entry name" value="UCP016766_ATPgrasp"/>
    <property type="match status" value="1"/>
</dbReference>
<dbReference type="GO" id="GO:0005524">
    <property type="term" value="F:ATP binding"/>
    <property type="evidence" value="ECO:0007669"/>
    <property type="project" value="UniProtKB-UniRule"/>
</dbReference>
<dbReference type="Pfam" id="PF02655">
    <property type="entry name" value="ATP-grasp_3"/>
    <property type="match status" value="1"/>
</dbReference>
<dbReference type="Gene3D" id="3.30.470.20">
    <property type="entry name" value="ATP-grasp fold, B domain"/>
    <property type="match status" value="1"/>
</dbReference>
<evidence type="ECO:0000313" key="3">
    <source>
        <dbReference type="EMBL" id="QDT22904.1"/>
    </source>
</evidence>
<evidence type="ECO:0000313" key="4">
    <source>
        <dbReference type="Proteomes" id="UP000320421"/>
    </source>
</evidence>
<gene>
    <name evidence="3" type="ORF">HG66A1_47150</name>
</gene>
<dbReference type="RefSeq" id="WP_145189506.1">
    <property type="nucleotide sequence ID" value="NZ_CP036266.1"/>
</dbReference>
<reference evidence="3 4" key="1">
    <citation type="submission" date="2019-02" db="EMBL/GenBank/DDBJ databases">
        <title>Deep-cultivation of Planctomycetes and their phenomic and genomic characterization uncovers novel biology.</title>
        <authorList>
            <person name="Wiegand S."/>
            <person name="Jogler M."/>
            <person name="Boedeker C."/>
            <person name="Pinto D."/>
            <person name="Vollmers J."/>
            <person name="Rivas-Marin E."/>
            <person name="Kohn T."/>
            <person name="Peeters S.H."/>
            <person name="Heuer A."/>
            <person name="Rast P."/>
            <person name="Oberbeckmann S."/>
            <person name="Bunk B."/>
            <person name="Jeske O."/>
            <person name="Meyerdierks A."/>
            <person name="Storesund J.E."/>
            <person name="Kallscheuer N."/>
            <person name="Luecker S."/>
            <person name="Lage O.M."/>
            <person name="Pohl T."/>
            <person name="Merkel B.J."/>
            <person name="Hornburger P."/>
            <person name="Mueller R.-W."/>
            <person name="Bruemmer F."/>
            <person name="Labrenz M."/>
            <person name="Spormann A.M."/>
            <person name="Op den Camp H."/>
            <person name="Overmann J."/>
            <person name="Amann R."/>
            <person name="Jetten M.S.M."/>
            <person name="Mascher T."/>
            <person name="Medema M.H."/>
            <person name="Devos D.P."/>
            <person name="Kaster A.-K."/>
            <person name="Ovreas L."/>
            <person name="Rohde M."/>
            <person name="Galperin M.Y."/>
            <person name="Jogler C."/>
        </authorList>
    </citation>
    <scope>NUCLEOTIDE SEQUENCE [LARGE SCALE GENOMIC DNA]</scope>
    <source>
        <strain evidence="3 4">HG66A1</strain>
    </source>
</reference>
<keyword evidence="1" id="KW-0547">Nucleotide-binding</keyword>
<proteinExistence type="predicted"/>
<dbReference type="InterPro" id="IPR011761">
    <property type="entry name" value="ATP-grasp"/>
</dbReference>
<dbReference type="InterPro" id="IPR024710">
    <property type="entry name" value="MfnD"/>
</dbReference>
<dbReference type="OrthoDB" id="271331at2"/>
<keyword evidence="3" id="KW-0456">Lyase</keyword>
<evidence type="ECO:0000259" key="2">
    <source>
        <dbReference type="PROSITE" id="PS50975"/>
    </source>
</evidence>
<dbReference type="SUPFAM" id="SSF56059">
    <property type="entry name" value="Glutathione synthetase ATP-binding domain-like"/>
    <property type="match status" value="1"/>
</dbReference>
<dbReference type="Pfam" id="PF18301">
    <property type="entry name" value="preATP-grasp_3"/>
    <property type="match status" value="1"/>
</dbReference>
<protein>
    <submittedName>
        <fullName evidence="3">Argininosuccinate lyase</fullName>
    </submittedName>
</protein>
<dbReference type="Gene3D" id="3.40.50.11770">
    <property type="match status" value="1"/>
</dbReference>
<dbReference type="InterPro" id="IPR003806">
    <property type="entry name" value="ATP-grasp_PylC-type"/>
</dbReference>
<dbReference type="InterPro" id="IPR040803">
    <property type="entry name" value="MfnD_preATP-grasp"/>
</dbReference>
<evidence type="ECO:0000256" key="1">
    <source>
        <dbReference type="PROSITE-ProRule" id="PRU00409"/>
    </source>
</evidence>
<keyword evidence="1" id="KW-0067">ATP-binding</keyword>
<feature type="domain" description="ATP-grasp" evidence="2">
    <location>
        <begin position="139"/>
        <end position="325"/>
    </location>
</feature>
<dbReference type="PROSITE" id="PS50975">
    <property type="entry name" value="ATP_GRASP"/>
    <property type="match status" value="1"/>
</dbReference>
<dbReference type="GO" id="GO:0016829">
    <property type="term" value="F:lyase activity"/>
    <property type="evidence" value="ECO:0007669"/>
    <property type="project" value="UniProtKB-KW"/>
</dbReference>
<name>A0A517PU54_9PLAN</name>
<dbReference type="EMBL" id="CP036266">
    <property type="protein sequence ID" value="QDT22904.1"/>
    <property type="molecule type" value="Genomic_DNA"/>
</dbReference>
<accession>A0A517PU54</accession>
<dbReference type="GO" id="GO:0046872">
    <property type="term" value="F:metal ion binding"/>
    <property type="evidence" value="ECO:0007669"/>
    <property type="project" value="InterPro"/>
</dbReference>
<dbReference type="Proteomes" id="UP000320421">
    <property type="component" value="Chromosome"/>
</dbReference>
<keyword evidence="4" id="KW-1185">Reference proteome</keyword>